<dbReference type="HOGENOM" id="CLU_2704678_0_0_1"/>
<dbReference type="Proteomes" id="UP000007174">
    <property type="component" value="Unassembled WGS sequence"/>
</dbReference>
<accession>H1W574</accession>
<dbReference type="STRING" id="759273.H1W574"/>
<evidence type="ECO:0000313" key="2">
    <source>
        <dbReference type="EMBL" id="CCF47638.1"/>
    </source>
</evidence>
<name>H1W574_COLHI</name>
<dbReference type="AlphaFoldDB" id="H1W574"/>
<organism evidence="2 3">
    <name type="scientific">Colletotrichum higginsianum (strain IMI 349063)</name>
    <name type="common">Crucifer anthracnose fungus</name>
    <dbReference type="NCBI Taxonomy" id="759273"/>
    <lineage>
        <taxon>Eukaryota</taxon>
        <taxon>Fungi</taxon>
        <taxon>Dikarya</taxon>
        <taxon>Ascomycota</taxon>
        <taxon>Pezizomycotina</taxon>
        <taxon>Sordariomycetes</taxon>
        <taxon>Hypocreomycetidae</taxon>
        <taxon>Glomerellales</taxon>
        <taxon>Glomerellaceae</taxon>
        <taxon>Colletotrichum</taxon>
        <taxon>Colletotrichum destructivum species complex</taxon>
    </lineage>
</organism>
<feature type="compositionally biased region" description="Low complexity" evidence="1">
    <location>
        <begin position="11"/>
        <end position="23"/>
    </location>
</feature>
<evidence type="ECO:0000313" key="3">
    <source>
        <dbReference type="Proteomes" id="UP000007174"/>
    </source>
</evidence>
<proteinExistence type="predicted"/>
<dbReference type="EMBL" id="CACQ02009957">
    <property type="protein sequence ID" value="CCF47638.1"/>
    <property type="molecule type" value="Genomic_DNA"/>
</dbReference>
<sequence>MPARTSRPRRASTAPTSPASLPPVTAAAASPLLFGPPGEIDLYLEQCTSLPVTGGIVKRTAQEIFSQIQPAQA</sequence>
<feature type="region of interest" description="Disordered" evidence="1">
    <location>
        <begin position="1"/>
        <end position="23"/>
    </location>
</feature>
<feature type="compositionally biased region" description="Basic residues" evidence="1">
    <location>
        <begin position="1"/>
        <end position="10"/>
    </location>
</feature>
<reference evidence="3" key="1">
    <citation type="journal article" date="2012" name="Nat. Genet.">
        <title>Lifestyle transitions in plant pathogenic Colletotrichum fungi deciphered by genome and transcriptome analyses.</title>
        <authorList>
            <person name="O'Connell R.J."/>
            <person name="Thon M.R."/>
            <person name="Hacquard S."/>
            <person name="Amyotte S.G."/>
            <person name="Kleemann J."/>
            <person name="Torres M.F."/>
            <person name="Damm U."/>
            <person name="Buiate E.A."/>
            <person name="Epstein L."/>
            <person name="Alkan N."/>
            <person name="Altmueller J."/>
            <person name="Alvarado-Balderrama L."/>
            <person name="Bauser C.A."/>
            <person name="Becker C."/>
            <person name="Birren B.W."/>
            <person name="Chen Z."/>
            <person name="Choi J."/>
            <person name="Crouch J.A."/>
            <person name="Duvick J.P."/>
            <person name="Farman M.A."/>
            <person name="Gan P."/>
            <person name="Heiman D."/>
            <person name="Henrissat B."/>
            <person name="Howard R.J."/>
            <person name="Kabbage M."/>
            <person name="Koch C."/>
            <person name="Kracher B."/>
            <person name="Kubo Y."/>
            <person name="Law A.D."/>
            <person name="Lebrun M.-H."/>
            <person name="Lee Y.-H."/>
            <person name="Miyara I."/>
            <person name="Moore N."/>
            <person name="Neumann U."/>
            <person name="Nordstroem K."/>
            <person name="Panaccione D.G."/>
            <person name="Panstruga R."/>
            <person name="Place M."/>
            <person name="Proctor R.H."/>
            <person name="Prusky D."/>
            <person name="Rech G."/>
            <person name="Reinhardt R."/>
            <person name="Rollins J.A."/>
            <person name="Rounsley S."/>
            <person name="Schardl C.L."/>
            <person name="Schwartz D.C."/>
            <person name="Shenoy N."/>
            <person name="Shirasu K."/>
            <person name="Sikhakolli U.R."/>
            <person name="Stueber K."/>
            <person name="Sukno S.A."/>
            <person name="Sweigard J.A."/>
            <person name="Takano Y."/>
            <person name="Takahara H."/>
            <person name="Trail F."/>
            <person name="van der Does H.C."/>
            <person name="Voll L.M."/>
            <person name="Will I."/>
            <person name="Young S."/>
            <person name="Zeng Q."/>
            <person name="Zhang J."/>
            <person name="Zhou S."/>
            <person name="Dickman M.B."/>
            <person name="Schulze-Lefert P."/>
            <person name="Ver Loren van Themaat E."/>
            <person name="Ma L.-J."/>
            <person name="Vaillancourt L.J."/>
        </authorList>
    </citation>
    <scope>NUCLEOTIDE SEQUENCE [LARGE SCALE GENOMIC DNA]</scope>
    <source>
        <strain evidence="3">IMI 349063</strain>
    </source>
</reference>
<protein>
    <submittedName>
        <fullName evidence="2">Uncharacterized protein</fullName>
    </submittedName>
</protein>
<evidence type="ECO:0000256" key="1">
    <source>
        <dbReference type="SAM" id="MobiDB-lite"/>
    </source>
</evidence>
<gene>
    <name evidence="2" type="ORF">CH063_15952</name>
</gene>